<dbReference type="AlphaFoldDB" id="A0A4C1V7T3"/>
<sequence length="352" mass="38128">MSQINDIFLRIYFYGVSCVFDTSSTSRNQRHVKSLRYFGGGGYDEAQQSAGQGAAAWHAMSAVSSHVHAPPLSAAEALSTLLWQPYECRSPPFVRARPDGAAAASARPAAPTASGLPLALASRSPQSPSGGRDARAYFYAFAIPSRPEMRLPVPAPATARECDSVSVRVPGAPDRANVSSVHIVPAADAAVNVSSAVQTDRERSVVSAHCQTEEPRRRRTRRARLSRCAPLSPPPPDLLEGNVPPPPYSTLPLHAAPPPHPPPPLLAAPPHPPPSLIPAPPPHHPLPPPPPQHRFPFQPVPLRRFKGGSSNLKWDIITSDETWIYCYDLKIKHQSTVWVYRDEPKPTIVALE</sequence>
<gene>
    <name evidence="2" type="ORF">EVAR_94087_1</name>
</gene>
<proteinExistence type="predicted"/>
<organism evidence="2 3">
    <name type="scientific">Eumeta variegata</name>
    <name type="common">Bagworm moth</name>
    <name type="synonym">Eumeta japonica</name>
    <dbReference type="NCBI Taxonomy" id="151549"/>
    <lineage>
        <taxon>Eukaryota</taxon>
        <taxon>Metazoa</taxon>
        <taxon>Ecdysozoa</taxon>
        <taxon>Arthropoda</taxon>
        <taxon>Hexapoda</taxon>
        <taxon>Insecta</taxon>
        <taxon>Pterygota</taxon>
        <taxon>Neoptera</taxon>
        <taxon>Endopterygota</taxon>
        <taxon>Lepidoptera</taxon>
        <taxon>Glossata</taxon>
        <taxon>Ditrysia</taxon>
        <taxon>Tineoidea</taxon>
        <taxon>Psychidae</taxon>
        <taxon>Oiketicinae</taxon>
        <taxon>Eumeta</taxon>
    </lineage>
</organism>
<feature type="region of interest" description="Disordered" evidence="1">
    <location>
        <begin position="196"/>
        <end position="289"/>
    </location>
</feature>
<evidence type="ECO:0000256" key="1">
    <source>
        <dbReference type="SAM" id="MobiDB-lite"/>
    </source>
</evidence>
<dbReference type="Proteomes" id="UP000299102">
    <property type="component" value="Unassembled WGS sequence"/>
</dbReference>
<protein>
    <submittedName>
        <fullName evidence="2">Uncharacterized protein</fullName>
    </submittedName>
</protein>
<evidence type="ECO:0000313" key="2">
    <source>
        <dbReference type="EMBL" id="GBP34074.1"/>
    </source>
</evidence>
<dbReference type="OrthoDB" id="10070859at2759"/>
<keyword evidence="3" id="KW-1185">Reference proteome</keyword>
<dbReference type="EMBL" id="BGZK01000283">
    <property type="protein sequence ID" value="GBP34074.1"/>
    <property type="molecule type" value="Genomic_DNA"/>
</dbReference>
<feature type="compositionally biased region" description="Pro residues" evidence="1">
    <location>
        <begin position="231"/>
        <end position="289"/>
    </location>
</feature>
<accession>A0A4C1V7T3</accession>
<name>A0A4C1V7T3_EUMVA</name>
<evidence type="ECO:0000313" key="3">
    <source>
        <dbReference type="Proteomes" id="UP000299102"/>
    </source>
</evidence>
<comment type="caution">
    <text evidence="2">The sequence shown here is derived from an EMBL/GenBank/DDBJ whole genome shotgun (WGS) entry which is preliminary data.</text>
</comment>
<reference evidence="2 3" key="1">
    <citation type="journal article" date="2019" name="Commun. Biol.">
        <title>The bagworm genome reveals a unique fibroin gene that provides high tensile strength.</title>
        <authorList>
            <person name="Kono N."/>
            <person name="Nakamura H."/>
            <person name="Ohtoshi R."/>
            <person name="Tomita M."/>
            <person name="Numata K."/>
            <person name="Arakawa K."/>
        </authorList>
    </citation>
    <scope>NUCLEOTIDE SEQUENCE [LARGE SCALE GENOMIC DNA]</scope>
</reference>